<keyword evidence="1" id="KW-0732">Signal</keyword>
<evidence type="ECO:0000256" key="1">
    <source>
        <dbReference type="SAM" id="SignalP"/>
    </source>
</evidence>
<dbReference type="EMBL" id="JAKELL010000089">
    <property type="protein sequence ID" value="KAH8983363.1"/>
    <property type="molecule type" value="Genomic_DNA"/>
</dbReference>
<keyword evidence="3" id="KW-1185">Reference proteome</keyword>
<accession>A0AAD4L7T7</accession>
<proteinExistence type="predicted"/>
<name>A0AAD4L7T7_9AGAM</name>
<reference evidence="2" key="1">
    <citation type="submission" date="2022-01" db="EMBL/GenBank/DDBJ databases">
        <title>Comparative genomics reveals a dynamic genome evolution in the ectomycorrhizal milk-cap (Lactarius) mushrooms.</title>
        <authorList>
            <consortium name="DOE Joint Genome Institute"/>
            <person name="Lebreton A."/>
            <person name="Tang N."/>
            <person name="Kuo A."/>
            <person name="LaButti K."/>
            <person name="Drula E."/>
            <person name="Barry K."/>
            <person name="Clum A."/>
            <person name="Lipzen A."/>
            <person name="Mousain D."/>
            <person name="Ng V."/>
            <person name="Wang R."/>
            <person name="Wang X."/>
            <person name="Dai Y."/>
            <person name="Henrissat B."/>
            <person name="Grigoriev I.V."/>
            <person name="Guerin-Laguette A."/>
            <person name="Yu F."/>
            <person name="Martin F.M."/>
        </authorList>
    </citation>
    <scope>NUCLEOTIDE SEQUENCE</scope>
    <source>
        <strain evidence="2">QP</strain>
    </source>
</reference>
<dbReference type="AlphaFoldDB" id="A0AAD4L7T7"/>
<gene>
    <name evidence="2" type="ORF">EDB92DRAFT_1891144</name>
</gene>
<evidence type="ECO:0000313" key="3">
    <source>
        <dbReference type="Proteomes" id="UP001201163"/>
    </source>
</evidence>
<dbReference type="Proteomes" id="UP001201163">
    <property type="component" value="Unassembled WGS sequence"/>
</dbReference>
<feature type="signal peptide" evidence="1">
    <location>
        <begin position="1"/>
        <end position="24"/>
    </location>
</feature>
<protein>
    <recommendedName>
        <fullName evidence="4">Secreted protein</fullName>
    </recommendedName>
</protein>
<evidence type="ECO:0008006" key="4">
    <source>
        <dbReference type="Google" id="ProtNLM"/>
    </source>
</evidence>
<comment type="caution">
    <text evidence="2">The sequence shown here is derived from an EMBL/GenBank/DDBJ whole genome shotgun (WGS) entry which is preliminary data.</text>
</comment>
<feature type="chain" id="PRO_5042156426" description="Secreted protein" evidence="1">
    <location>
        <begin position="25"/>
        <end position="74"/>
    </location>
</feature>
<sequence>MGFIGLKTLLCAQCLFMPVPFAWCSGHEFFFPHPDERELPECWQCRHIRCYFRFPCQRRRCPRWTDNFCGWLRT</sequence>
<organism evidence="2 3">
    <name type="scientific">Lactarius akahatsu</name>
    <dbReference type="NCBI Taxonomy" id="416441"/>
    <lineage>
        <taxon>Eukaryota</taxon>
        <taxon>Fungi</taxon>
        <taxon>Dikarya</taxon>
        <taxon>Basidiomycota</taxon>
        <taxon>Agaricomycotina</taxon>
        <taxon>Agaricomycetes</taxon>
        <taxon>Russulales</taxon>
        <taxon>Russulaceae</taxon>
        <taxon>Lactarius</taxon>
    </lineage>
</organism>
<evidence type="ECO:0000313" key="2">
    <source>
        <dbReference type="EMBL" id="KAH8983363.1"/>
    </source>
</evidence>